<keyword evidence="11" id="KW-0482">Metalloprotease</keyword>
<evidence type="ECO:0000256" key="3">
    <source>
        <dbReference type="ARBA" id="ARBA00007931"/>
    </source>
</evidence>
<evidence type="ECO:0000256" key="8">
    <source>
        <dbReference type="ARBA" id="ARBA00022801"/>
    </source>
</evidence>
<keyword evidence="10 13" id="KW-1133">Transmembrane helix</keyword>
<comment type="similarity">
    <text evidence="3">Belongs to the peptidase M50B family.</text>
</comment>
<keyword evidence="6 13" id="KW-0812">Transmembrane</keyword>
<dbReference type="GO" id="GO:0008237">
    <property type="term" value="F:metallopeptidase activity"/>
    <property type="evidence" value="ECO:0007669"/>
    <property type="project" value="UniProtKB-KW"/>
</dbReference>
<evidence type="ECO:0000256" key="12">
    <source>
        <dbReference type="ARBA" id="ARBA00023136"/>
    </source>
</evidence>
<keyword evidence="5" id="KW-0645">Protease</keyword>
<evidence type="ECO:0000256" key="4">
    <source>
        <dbReference type="ARBA" id="ARBA00022475"/>
    </source>
</evidence>
<evidence type="ECO:0000256" key="10">
    <source>
        <dbReference type="ARBA" id="ARBA00022989"/>
    </source>
</evidence>
<evidence type="ECO:0000313" key="16">
    <source>
        <dbReference type="Proteomes" id="UP000179106"/>
    </source>
</evidence>
<comment type="caution">
    <text evidence="15">The sequence shown here is derived from an EMBL/GenBank/DDBJ whole genome shotgun (WGS) entry which is preliminary data.</text>
</comment>
<dbReference type="EMBL" id="MHNW01000045">
    <property type="protein sequence ID" value="OGZ52507.1"/>
    <property type="molecule type" value="Genomic_DNA"/>
</dbReference>
<keyword evidence="12 13" id="KW-0472">Membrane</keyword>
<evidence type="ECO:0000256" key="9">
    <source>
        <dbReference type="ARBA" id="ARBA00022833"/>
    </source>
</evidence>
<evidence type="ECO:0000259" key="14">
    <source>
        <dbReference type="Pfam" id="PF02163"/>
    </source>
</evidence>
<evidence type="ECO:0000256" key="13">
    <source>
        <dbReference type="SAM" id="Phobius"/>
    </source>
</evidence>
<feature type="transmembrane region" description="Helical" evidence="13">
    <location>
        <begin position="175"/>
        <end position="194"/>
    </location>
</feature>
<sequence>MEIFVFQIIVLLFSVVIHEVSHGYVAEHLGDPTARLAGRLTLNPLKHLDPFGSVILPVILAVTHSPFIFGWAKPVPYNPNNLRDPVGGGAKIAAAGPISNFIIAIIFAIAFRIAASASSPELLLQRFADIVSINILLAVFNLVPIPPLDGSKLLPAILPRTETNARILNFLEQNGFILILIFLFFGFDLIRPVIEAL</sequence>
<evidence type="ECO:0000256" key="7">
    <source>
        <dbReference type="ARBA" id="ARBA00022723"/>
    </source>
</evidence>
<evidence type="ECO:0000256" key="5">
    <source>
        <dbReference type="ARBA" id="ARBA00022670"/>
    </source>
</evidence>
<reference evidence="15 16" key="1">
    <citation type="journal article" date="2016" name="Nat. Commun.">
        <title>Thousands of microbial genomes shed light on interconnected biogeochemical processes in an aquifer system.</title>
        <authorList>
            <person name="Anantharaman K."/>
            <person name="Brown C.T."/>
            <person name="Hug L.A."/>
            <person name="Sharon I."/>
            <person name="Castelle C.J."/>
            <person name="Probst A.J."/>
            <person name="Thomas B.C."/>
            <person name="Singh A."/>
            <person name="Wilkins M.J."/>
            <person name="Karaoz U."/>
            <person name="Brodie E.L."/>
            <person name="Williams K.H."/>
            <person name="Hubbard S.S."/>
            <person name="Banfield J.F."/>
        </authorList>
    </citation>
    <scope>NUCLEOTIDE SEQUENCE [LARGE SCALE GENOMIC DNA]</scope>
</reference>
<dbReference type="PANTHER" id="PTHR35864:SF1">
    <property type="entry name" value="ZINC METALLOPROTEASE YWHC-RELATED"/>
    <property type="match status" value="1"/>
</dbReference>
<feature type="transmembrane region" description="Helical" evidence="13">
    <location>
        <begin position="47"/>
        <end position="72"/>
    </location>
</feature>
<dbReference type="InterPro" id="IPR052348">
    <property type="entry name" value="Metallopeptidase_M50B"/>
</dbReference>
<dbReference type="AlphaFoldDB" id="A0A1G2GQL3"/>
<proteinExistence type="inferred from homology"/>
<keyword evidence="8" id="KW-0378">Hydrolase</keyword>
<dbReference type="Proteomes" id="UP000179106">
    <property type="component" value="Unassembled WGS sequence"/>
</dbReference>
<feature type="transmembrane region" description="Helical" evidence="13">
    <location>
        <begin position="127"/>
        <end position="145"/>
    </location>
</feature>
<evidence type="ECO:0000256" key="2">
    <source>
        <dbReference type="ARBA" id="ARBA00004651"/>
    </source>
</evidence>
<dbReference type="GO" id="GO:0046872">
    <property type="term" value="F:metal ion binding"/>
    <property type="evidence" value="ECO:0007669"/>
    <property type="project" value="UniProtKB-KW"/>
</dbReference>
<evidence type="ECO:0000256" key="1">
    <source>
        <dbReference type="ARBA" id="ARBA00001947"/>
    </source>
</evidence>
<dbReference type="CDD" id="cd06158">
    <property type="entry name" value="S2P-M50_like_1"/>
    <property type="match status" value="1"/>
</dbReference>
<dbReference type="Pfam" id="PF02163">
    <property type="entry name" value="Peptidase_M50"/>
    <property type="match status" value="1"/>
</dbReference>
<dbReference type="GO" id="GO:0005886">
    <property type="term" value="C:plasma membrane"/>
    <property type="evidence" value="ECO:0007669"/>
    <property type="project" value="UniProtKB-SubCell"/>
</dbReference>
<keyword evidence="4" id="KW-1003">Cell membrane</keyword>
<comment type="cofactor">
    <cofactor evidence="1">
        <name>Zn(2+)</name>
        <dbReference type="ChEBI" id="CHEBI:29105"/>
    </cofactor>
</comment>
<feature type="domain" description="Peptidase M50" evidence="14">
    <location>
        <begin position="127"/>
        <end position="181"/>
    </location>
</feature>
<feature type="transmembrane region" description="Helical" evidence="13">
    <location>
        <begin position="92"/>
        <end position="115"/>
    </location>
</feature>
<comment type="subcellular location">
    <subcellularLocation>
        <location evidence="2">Cell membrane</location>
        <topology evidence="2">Multi-pass membrane protein</topology>
    </subcellularLocation>
</comment>
<evidence type="ECO:0000256" key="11">
    <source>
        <dbReference type="ARBA" id="ARBA00023049"/>
    </source>
</evidence>
<gene>
    <name evidence="15" type="ORF">A3B25_02340</name>
</gene>
<dbReference type="InterPro" id="IPR044537">
    <property type="entry name" value="Rip2-like"/>
</dbReference>
<evidence type="ECO:0000256" key="6">
    <source>
        <dbReference type="ARBA" id="ARBA00022692"/>
    </source>
</evidence>
<feature type="non-terminal residue" evidence="15">
    <location>
        <position position="197"/>
    </location>
</feature>
<feature type="transmembrane region" description="Helical" evidence="13">
    <location>
        <begin position="6"/>
        <end position="26"/>
    </location>
</feature>
<accession>A0A1G2GQL3</accession>
<evidence type="ECO:0000313" key="15">
    <source>
        <dbReference type="EMBL" id="OGZ52507.1"/>
    </source>
</evidence>
<dbReference type="PANTHER" id="PTHR35864">
    <property type="entry name" value="ZINC METALLOPROTEASE MJ0611-RELATED"/>
    <property type="match status" value="1"/>
</dbReference>
<dbReference type="InterPro" id="IPR008915">
    <property type="entry name" value="Peptidase_M50"/>
</dbReference>
<name>A0A1G2GQL3_9BACT</name>
<protein>
    <recommendedName>
        <fullName evidence="14">Peptidase M50 domain-containing protein</fullName>
    </recommendedName>
</protein>
<keyword evidence="9" id="KW-0862">Zinc</keyword>
<keyword evidence="7" id="KW-0479">Metal-binding</keyword>
<dbReference type="GO" id="GO:0006508">
    <property type="term" value="P:proteolysis"/>
    <property type="evidence" value="ECO:0007669"/>
    <property type="project" value="UniProtKB-KW"/>
</dbReference>
<organism evidence="15 16">
    <name type="scientific">Candidatus Ryanbacteria bacterium RIFCSPLOWO2_01_FULL_48_26</name>
    <dbReference type="NCBI Taxonomy" id="1802126"/>
    <lineage>
        <taxon>Bacteria</taxon>
        <taxon>Candidatus Ryaniibacteriota</taxon>
    </lineage>
</organism>